<name>A0A173MFK8_9BACT</name>
<evidence type="ECO:0000313" key="1">
    <source>
        <dbReference type="EMBL" id="SIT25662.1"/>
    </source>
</evidence>
<dbReference type="EMBL" id="FTOR01000006">
    <property type="protein sequence ID" value="SIT25662.1"/>
    <property type="molecule type" value="Genomic_DNA"/>
</dbReference>
<dbReference type="Proteomes" id="UP000186917">
    <property type="component" value="Unassembled WGS sequence"/>
</dbReference>
<proteinExistence type="predicted"/>
<evidence type="ECO:0000313" key="2">
    <source>
        <dbReference type="Proteomes" id="UP000186917"/>
    </source>
</evidence>
<accession>A0A173MFK8</accession>
<protein>
    <submittedName>
        <fullName evidence="1">Uncharacterized protein</fullName>
    </submittedName>
</protein>
<sequence length="42" mass="4622">MSQTTLSGLTDETNFTVHLLHIIIGRGKEPNPYYAFLVSGSI</sequence>
<dbReference type="AlphaFoldDB" id="A0A173MFK8"/>
<gene>
    <name evidence="1" type="ORF">SAMN05421788_106352</name>
</gene>
<dbReference type="KEGG" id="fln:FLA_2302"/>
<reference evidence="2" key="1">
    <citation type="submission" date="2017-01" db="EMBL/GenBank/DDBJ databases">
        <authorList>
            <person name="Varghese N."/>
            <person name="Submissions S."/>
        </authorList>
    </citation>
    <scope>NUCLEOTIDE SEQUENCE [LARGE SCALE GENOMIC DNA]</scope>
    <source>
        <strain evidence="2">DSM 21054</strain>
    </source>
</reference>
<organism evidence="1 2">
    <name type="scientific">Filimonas lacunae</name>
    <dbReference type="NCBI Taxonomy" id="477680"/>
    <lineage>
        <taxon>Bacteria</taxon>
        <taxon>Pseudomonadati</taxon>
        <taxon>Bacteroidota</taxon>
        <taxon>Chitinophagia</taxon>
        <taxon>Chitinophagales</taxon>
        <taxon>Chitinophagaceae</taxon>
        <taxon>Filimonas</taxon>
    </lineage>
</organism>
<keyword evidence="2" id="KW-1185">Reference proteome</keyword>